<reference evidence="4" key="1">
    <citation type="submission" date="2025-08" db="UniProtKB">
        <authorList>
            <consortium name="RefSeq"/>
        </authorList>
    </citation>
    <scope>IDENTIFICATION</scope>
    <source>
        <tissue evidence="4">Testes</tissue>
    </source>
</reference>
<accession>A0ABM0ME54</accession>
<evidence type="ECO:0000313" key="4">
    <source>
        <dbReference type="RefSeq" id="XP_006818295.1"/>
    </source>
</evidence>
<dbReference type="PANTHER" id="PTHR22742:SF2">
    <property type="entry name" value="EXPANSION, ISOFORM A-RELATED"/>
    <property type="match status" value="1"/>
</dbReference>
<sequence length="292" mass="34032">MDSDGHIWALRLTKNHVYVNGWRQPQSHCVTAEVIKRGGRLPYGEPIKVFDMDEFKIRLAMEQQTEPDLMSIQNFCVLFLSFIKTDEVIEKTPCWIALTVLPALNRKLSDPEVLEEIEEIRAEYRTAKEIQEEALRITKKRQWAKLNLRSSNFEKEKKKEGRKANLEARQKAISEGLPWRFSWEKEEESGSDASDEQSESNSSAMESTLYASESSEQELRPSNIRRAAMNKLSEKNPGLVTRRNSQFARLLLNETKEVYYTSDHSGQKIEKKRQWAKVSELRKRQDETDFSK</sequence>
<dbReference type="PANTHER" id="PTHR22742">
    <property type="entry name" value="EXPANSION, ISOFORM A-RELATED"/>
    <property type="match status" value="1"/>
</dbReference>
<feature type="compositionally biased region" description="Polar residues" evidence="1">
    <location>
        <begin position="199"/>
        <end position="214"/>
    </location>
</feature>
<feature type="region of interest" description="Disordered" evidence="1">
    <location>
        <begin position="261"/>
        <end position="292"/>
    </location>
</feature>
<keyword evidence="3" id="KW-1185">Reference proteome</keyword>
<gene>
    <name evidence="4" type="primary">LOC102803930</name>
</gene>
<evidence type="ECO:0000313" key="3">
    <source>
        <dbReference type="Proteomes" id="UP000694865"/>
    </source>
</evidence>
<dbReference type="PROSITE" id="PS51076">
    <property type="entry name" value="MH2"/>
    <property type="match status" value="1"/>
</dbReference>
<dbReference type="InterPro" id="IPR008984">
    <property type="entry name" value="SMAD_FHA_dom_sf"/>
</dbReference>
<dbReference type="Pfam" id="PF03166">
    <property type="entry name" value="MH2"/>
    <property type="match status" value="1"/>
</dbReference>
<dbReference type="GeneID" id="102803930"/>
<feature type="compositionally biased region" description="Basic and acidic residues" evidence="1">
    <location>
        <begin position="265"/>
        <end position="292"/>
    </location>
</feature>
<feature type="domain" description="MH2" evidence="2">
    <location>
        <begin position="1"/>
        <end position="126"/>
    </location>
</feature>
<evidence type="ECO:0000256" key="1">
    <source>
        <dbReference type="SAM" id="MobiDB-lite"/>
    </source>
</evidence>
<dbReference type="InterPro" id="IPR017855">
    <property type="entry name" value="SMAD-like_dom_sf"/>
</dbReference>
<dbReference type="Gene3D" id="2.60.200.10">
    <property type="match status" value="1"/>
</dbReference>
<name>A0ABM0ME54_SACKO</name>
<dbReference type="SUPFAM" id="SSF49879">
    <property type="entry name" value="SMAD/FHA domain"/>
    <property type="match status" value="1"/>
</dbReference>
<organism evidence="3 4">
    <name type="scientific">Saccoglossus kowalevskii</name>
    <name type="common">Acorn worm</name>
    <dbReference type="NCBI Taxonomy" id="10224"/>
    <lineage>
        <taxon>Eukaryota</taxon>
        <taxon>Metazoa</taxon>
        <taxon>Hemichordata</taxon>
        <taxon>Enteropneusta</taxon>
        <taxon>Harrimaniidae</taxon>
        <taxon>Saccoglossus</taxon>
    </lineage>
</organism>
<evidence type="ECO:0000259" key="2">
    <source>
        <dbReference type="PROSITE" id="PS51076"/>
    </source>
</evidence>
<dbReference type="InterPro" id="IPR001132">
    <property type="entry name" value="SMAD_dom_Dwarfin-type"/>
</dbReference>
<dbReference type="Proteomes" id="UP000694865">
    <property type="component" value="Unplaced"/>
</dbReference>
<feature type="region of interest" description="Disordered" evidence="1">
    <location>
        <begin position="185"/>
        <end position="222"/>
    </location>
</feature>
<dbReference type="RefSeq" id="XP_006818295.1">
    <property type="nucleotide sequence ID" value="XM_006818232.1"/>
</dbReference>
<proteinExistence type="predicted"/>
<protein>
    <submittedName>
        <fullName evidence="4">Protein gar2-like</fullName>
    </submittedName>
</protein>
<feature type="compositionally biased region" description="Acidic residues" evidence="1">
    <location>
        <begin position="185"/>
        <end position="198"/>
    </location>
</feature>